<dbReference type="AlphaFoldDB" id="A0A9X1HYA6"/>
<feature type="signal peptide" evidence="1">
    <location>
        <begin position="1"/>
        <end position="20"/>
    </location>
</feature>
<evidence type="ECO:0008006" key="4">
    <source>
        <dbReference type="Google" id="ProtNLM"/>
    </source>
</evidence>
<name>A0A9X1HYA6_9BACT</name>
<evidence type="ECO:0000256" key="1">
    <source>
        <dbReference type="SAM" id="SignalP"/>
    </source>
</evidence>
<reference evidence="2" key="1">
    <citation type="submission" date="2021-09" db="EMBL/GenBank/DDBJ databases">
        <title>Fulvivirga sp. isolated from coastal sediment.</title>
        <authorList>
            <person name="Yu H."/>
        </authorList>
    </citation>
    <scope>NUCLEOTIDE SEQUENCE</scope>
    <source>
        <strain evidence="2">1062</strain>
    </source>
</reference>
<keyword evidence="3" id="KW-1185">Reference proteome</keyword>
<evidence type="ECO:0000313" key="3">
    <source>
        <dbReference type="Proteomes" id="UP001139409"/>
    </source>
</evidence>
<proteinExistence type="predicted"/>
<evidence type="ECO:0000313" key="2">
    <source>
        <dbReference type="EMBL" id="MCA6078674.1"/>
    </source>
</evidence>
<dbReference type="RefSeq" id="WP_225699527.1">
    <property type="nucleotide sequence ID" value="NZ_JAIXNE010000006.1"/>
</dbReference>
<dbReference type="EMBL" id="JAIXNE010000006">
    <property type="protein sequence ID" value="MCA6078674.1"/>
    <property type="molecule type" value="Genomic_DNA"/>
</dbReference>
<keyword evidence="1" id="KW-0732">Signal</keyword>
<dbReference type="Proteomes" id="UP001139409">
    <property type="component" value="Unassembled WGS sequence"/>
</dbReference>
<comment type="caution">
    <text evidence="2">The sequence shown here is derived from an EMBL/GenBank/DDBJ whole genome shotgun (WGS) entry which is preliminary data.</text>
</comment>
<dbReference type="InterPro" id="IPR045767">
    <property type="entry name" value="DUF6134"/>
</dbReference>
<dbReference type="Pfam" id="PF19630">
    <property type="entry name" value="DUF6134"/>
    <property type="match status" value="1"/>
</dbReference>
<accession>A0A9X1HYA6</accession>
<feature type="chain" id="PRO_5040998187" description="DUF3108 domain-containing protein" evidence="1">
    <location>
        <begin position="21"/>
        <end position="193"/>
    </location>
</feature>
<gene>
    <name evidence="2" type="ORF">LDX50_27620</name>
</gene>
<protein>
    <recommendedName>
        <fullName evidence="4">DUF3108 domain-containing protein</fullName>
    </recommendedName>
</protein>
<sequence>MLNKYILYLTLFLLSTFAHGQQHIYRIDWKGDSIGYLIAEQSKSGSLVTFDLKSRTKFSFLMSFDMYNEYYSVYRDGKLLSASSENTVNNKRKSHSSVKFLEEMYHIQVDDKDRIEEMIISESISTLYFRPPVKAKIFSERYGQFCSIQRSDSQTFVLIKPDDRKNHYFYENGICTRVEVDLPLATIELNKIN</sequence>
<organism evidence="2 3">
    <name type="scientific">Fulvivirga sedimenti</name>
    <dbReference type="NCBI Taxonomy" id="2879465"/>
    <lineage>
        <taxon>Bacteria</taxon>
        <taxon>Pseudomonadati</taxon>
        <taxon>Bacteroidota</taxon>
        <taxon>Cytophagia</taxon>
        <taxon>Cytophagales</taxon>
        <taxon>Fulvivirgaceae</taxon>
        <taxon>Fulvivirga</taxon>
    </lineage>
</organism>